<protein>
    <submittedName>
        <fullName evidence="2">Uncharacterized protein</fullName>
    </submittedName>
</protein>
<keyword evidence="3" id="KW-1185">Reference proteome</keyword>
<dbReference type="GeneID" id="9624815"/>
<dbReference type="AlphaFoldDB" id="D8U736"/>
<dbReference type="InParanoid" id="D8U736"/>
<reference evidence="2 3" key="1">
    <citation type="journal article" date="2010" name="Science">
        <title>Genomic analysis of organismal complexity in the multicellular green alga Volvox carteri.</title>
        <authorList>
            <person name="Prochnik S.E."/>
            <person name="Umen J."/>
            <person name="Nedelcu A.M."/>
            <person name="Hallmann A."/>
            <person name="Miller S.M."/>
            <person name="Nishii I."/>
            <person name="Ferris P."/>
            <person name="Kuo A."/>
            <person name="Mitros T."/>
            <person name="Fritz-Laylin L.K."/>
            <person name="Hellsten U."/>
            <person name="Chapman J."/>
            <person name="Simakov O."/>
            <person name="Rensing S.A."/>
            <person name="Terry A."/>
            <person name="Pangilinan J."/>
            <person name="Kapitonov V."/>
            <person name="Jurka J."/>
            <person name="Salamov A."/>
            <person name="Shapiro H."/>
            <person name="Schmutz J."/>
            <person name="Grimwood J."/>
            <person name="Lindquist E."/>
            <person name="Lucas S."/>
            <person name="Grigoriev I.V."/>
            <person name="Schmitt R."/>
            <person name="Kirk D."/>
            <person name="Rokhsar D.S."/>
        </authorList>
    </citation>
    <scope>NUCLEOTIDE SEQUENCE [LARGE SCALE GENOMIC DNA]</scope>
    <source>
        <strain evidence="3">f. Nagariensis / Eve</strain>
    </source>
</reference>
<dbReference type="Proteomes" id="UP000001058">
    <property type="component" value="Unassembled WGS sequence"/>
</dbReference>
<dbReference type="EMBL" id="GL378364">
    <property type="protein sequence ID" value="EFJ44360.1"/>
    <property type="molecule type" value="Genomic_DNA"/>
</dbReference>
<sequence length="166" mass="17588">MHMGRSQVMMVTGQVRPPSGERTAHQGHAASLLPARLRSTQALLLRKQVRLSAAAAKSRTYASRTACVNVDSGPGSGSGSSSAAAKPSASSDASASSASSWRIDLIGRVVINFHRLLLRIGTCDSYVCRKARGQGILKLLCSNPSPFIPLCFGNALLNWSSTFMNE</sequence>
<name>D8U736_VOLCA</name>
<proteinExistence type="predicted"/>
<gene>
    <name evidence="2" type="ORF">VOLCADRAFT_95288</name>
</gene>
<accession>D8U736</accession>
<feature type="compositionally biased region" description="Low complexity" evidence="1">
    <location>
        <begin position="79"/>
        <end position="93"/>
    </location>
</feature>
<evidence type="ECO:0000256" key="1">
    <source>
        <dbReference type="SAM" id="MobiDB-lite"/>
    </source>
</evidence>
<organism evidence="3">
    <name type="scientific">Volvox carteri f. nagariensis</name>
    <dbReference type="NCBI Taxonomy" id="3068"/>
    <lineage>
        <taxon>Eukaryota</taxon>
        <taxon>Viridiplantae</taxon>
        <taxon>Chlorophyta</taxon>
        <taxon>core chlorophytes</taxon>
        <taxon>Chlorophyceae</taxon>
        <taxon>CS clade</taxon>
        <taxon>Chlamydomonadales</taxon>
        <taxon>Volvocaceae</taxon>
        <taxon>Volvox</taxon>
    </lineage>
</organism>
<feature type="region of interest" description="Disordered" evidence="1">
    <location>
        <begin position="67"/>
        <end position="93"/>
    </location>
</feature>
<dbReference type="KEGG" id="vcn:VOLCADRAFT_95288"/>
<dbReference type="RefSeq" id="XP_002954467.1">
    <property type="nucleotide sequence ID" value="XM_002954421.1"/>
</dbReference>
<evidence type="ECO:0000313" key="3">
    <source>
        <dbReference type="Proteomes" id="UP000001058"/>
    </source>
</evidence>
<evidence type="ECO:0000313" key="2">
    <source>
        <dbReference type="EMBL" id="EFJ44360.1"/>
    </source>
</evidence>